<proteinExistence type="predicted"/>
<keyword evidence="2" id="KW-0812">Transmembrane</keyword>
<evidence type="ECO:0000313" key="3">
    <source>
        <dbReference type="EMBL" id="PHQ35140.1"/>
    </source>
</evidence>
<accession>A0A2G1W8I6</accession>
<feature type="region of interest" description="Disordered" evidence="1">
    <location>
        <begin position="71"/>
        <end position="113"/>
    </location>
</feature>
<gene>
    <name evidence="3" type="ORF">CEE69_12030</name>
</gene>
<feature type="transmembrane region" description="Helical" evidence="2">
    <location>
        <begin position="6"/>
        <end position="22"/>
    </location>
</feature>
<evidence type="ECO:0000313" key="4">
    <source>
        <dbReference type="Proteomes" id="UP000225740"/>
    </source>
</evidence>
<evidence type="ECO:0000256" key="2">
    <source>
        <dbReference type="SAM" id="Phobius"/>
    </source>
</evidence>
<sequence>MRASDMTIYHLLLGLFILYLVVRKIQKRAYHHPENEGLQTWKRIATGLLTIAFYAYMCVVLPSFFNRFTRSESESLPNEDSTTAVDAPSGENPPPRTISDFLLPPLPSWSDKH</sequence>
<keyword evidence="2" id="KW-0472">Membrane</keyword>
<organism evidence="3 4">
    <name type="scientific">Rhodopirellula bahusiensis</name>
    <dbReference type="NCBI Taxonomy" id="2014065"/>
    <lineage>
        <taxon>Bacteria</taxon>
        <taxon>Pseudomonadati</taxon>
        <taxon>Planctomycetota</taxon>
        <taxon>Planctomycetia</taxon>
        <taxon>Pirellulales</taxon>
        <taxon>Pirellulaceae</taxon>
        <taxon>Rhodopirellula</taxon>
    </lineage>
</organism>
<reference evidence="3 4" key="1">
    <citation type="submission" date="2017-06" db="EMBL/GenBank/DDBJ databases">
        <title>Description of Rhodopirellula bahusiensis sp. nov.</title>
        <authorList>
            <person name="Kizina J."/>
            <person name="Harder J."/>
        </authorList>
    </citation>
    <scope>NUCLEOTIDE SEQUENCE [LARGE SCALE GENOMIC DNA]</scope>
    <source>
        <strain evidence="3 4">SWK21</strain>
    </source>
</reference>
<feature type="transmembrane region" description="Helical" evidence="2">
    <location>
        <begin position="43"/>
        <end position="65"/>
    </location>
</feature>
<dbReference type="EMBL" id="NIZW01000008">
    <property type="protein sequence ID" value="PHQ35140.1"/>
    <property type="molecule type" value="Genomic_DNA"/>
</dbReference>
<comment type="caution">
    <text evidence="3">The sequence shown here is derived from an EMBL/GenBank/DDBJ whole genome shotgun (WGS) entry which is preliminary data.</text>
</comment>
<dbReference type="AlphaFoldDB" id="A0A2G1W8I6"/>
<evidence type="ECO:0000256" key="1">
    <source>
        <dbReference type="SAM" id="MobiDB-lite"/>
    </source>
</evidence>
<feature type="compositionally biased region" description="Polar residues" evidence="1">
    <location>
        <begin position="74"/>
        <end position="84"/>
    </location>
</feature>
<dbReference type="Proteomes" id="UP000225740">
    <property type="component" value="Unassembled WGS sequence"/>
</dbReference>
<name>A0A2G1W8I6_9BACT</name>
<protein>
    <submittedName>
        <fullName evidence="3">Uncharacterized protein</fullName>
    </submittedName>
</protein>
<keyword evidence="4" id="KW-1185">Reference proteome</keyword>
<keyword evidence="2" id="KW-1133">Transmembrane helix</keyword>